<feature type="region of interest" description="Disordered" evidence="1">
    <location>
        <begin position="1"/>
        <end position="57"/>
    </location>
</feature>
<dbReference type="EMBL" id="MU154532">
    <property type="protein sequence ID" value="KAF9499369.1"/>
    <property type="molecule type" value="Genomic_DNA"/>
</dbReference>
<protein>
    <submittedName>
        <fullName evidence="2">Uncharacterized protein</fullName>
    </submittedName>
</protein>
<dbReference type="AlphaFoldDB" id="A0A9P6A4C8"/>
<evidence type="ECO:0000256" key="1">
    <source>
        <dbReference type="SAM" id="MobiDB-lite"/>
    </source>
</evidence>
<gene>
    <name evidence="2" type="ORF">BDN71DRAFT_1441998</name>
</gene>
<evidence type="ECO:0000313" key="3">
    <source>
        <dbReference type="Proteomes" id="UP000807025"/>
    </source>
</evidence>
<organism evidence="2 3">
    <name type="scientific">Pleurotus eryngii</name>
    <name type="common">Boletus of the steppes</name>
    <dbReference type="NCBI Taxonomy" id="5323"/>
    <lineage>
        <taxon>Eukaryota</taxon>
        <taxon>Fungi</taxon>
        <taxon>Dikarya</taxon>
        <taxon>Basidiomycota</taxon>
        <taxon>Agaricomycotina</taxon>
        <taxon>Agaricomycetes</taxon>
        <taxon>Agaricomycetidae</taxon>
        <taxon>Agaricales</taxon>
        <taxon>Pleurotineae</taxon>
        <taxon>Pleurotaceae</taxon>
        <taxon>Pleurotus</taxon>
    </lineage>
</organism>
<dbReference type="Proteomes" id="UP000807025">
    <property type="component" value="Unassembled WGS sequence"/>
</dbReference>
<sequence length="153" mass="17625">MAGLHLSLQPPSPTMSYTPPTHTPESSSSCHWSKLTSRPSWSTPHRTTTTPLPTPDWQEEHTMFTNIPIYYPETIDETENNTTERVGDGFRAILSRSIHENTNPHSDTNRIRLDELHRSIAWADVMLRLKYYKARTAIRRTRKSISESICPNH</sequence>
<name>A0A9P6A4C8_PLEER</name>
<accession>A0A9P6A4C8</accession>
<keyword evidence="3" id="KW-1185">Reference proteome</keyword>
<reference evidence="2" key="1">
    <citation type="submission" date="2020-11" db="EMBL/GenBank/DDBJ databases">
        <authorList>
            <consortium name="DOE Joint Genome Institute"/>
            <person name="Ahrendt S."/>
            <person name="Riley R."/>
            <person name="Andreopoulos W."/>
            <person name="Labutti K."/>
            <person name="Pangilinan J."/>
            <person name="Ruiz-Duenas F.J."/>
            <person name="Barrasa J.M."/>
            <person name="Sanchez-Garcia M."/>
            <person name="Camarero S."/>
            <person name="Miyauchi S."/>
            <person name="Serrano A."/>
            <person name="Linde D."/>
            <person name="Babiker R."/>
            <person name="Drula E."/>
            <person name="Ayuso-Fernandez I."/>
            <person name="Pacheco R."/>
            <person name="Padilla G."/>
            <person name="Ferreira P."/>
            <person name="Barriuso J."/>
            <person name="Kellner H."/>
            <person name="Castanera R."/>
            <person name="Alfaro M."/>
            <person name="Ramirez L."/>
            <person name="Pisabarro A.G."/>
            <person name="Kuo A."/>
            <person name="Tritt A."/>
            <person name="Lipzen A."/>
            <person name="He G."/>
            <person name="Yan M."/>
            <person name="Ng V."/>
            <person name="Cullen D."/>
            <person name="Martin F."/>
            <person name="Rosso M.-N."/>
            <person name="Henrissat B."/>
            <person name="Hibbett D."/>
            <person name="Martinez A.T."/>
            <person name="Grigoriev I.V."/>
        </authorList>
    </citation>
    <scope>NUCLEOTIDE SEQUENCE</scope>
    <source>
        <strain evidence="2">ATCC 90797</strain>
    </source>
</reference>
<comment type="caution">
    <text evidence="2">The sequence shown here is derived from an EMBL/GenBank/DDBJ whole genome shotgun (WGS) entry which is preliminary data.</text>
</comment>
<proteinExistence type="predicted"/>
<feature type="compositionally biased region" description="Low complexity" evidence="1">
    <location>
        <begin position="14"/>
        <end position="29"/>
    </location>
</feature>
<feature type="compositionally biased region" description="Low complexity" evidence="1">
    <location>
        <begin position="36"/>
        <end position="51"/>
    </location>
</feature>
<evidence type="ECO:0000313" key="2">
    <source>
        <dbReference type="EMBL" id="KAF9499369.1"/>
    </source>
</evidence>